<organism evidence="1 2">
    <name type="scientific">Thanatephorus cucumeris (strain AG1-IA)</name>
    <name type="common">Rice sheath blight fungus</name>
    <name type="synonym">Rhizoctonia solani</name>
    <dbReference type="NCBI Taxonomy" id="983506"/>
    <lineage>
        <taxon>Eukaryota</taxon>
        <taxon>Fungi</taxon>
        <taxon>Dikarya</taxon>
        <taxon>Basidiomycota</taxon>
        <taxon>Agaricomycotina</taxon>
        <taxon>Agaricomycetes</taxon>
        <taxon>Cantharellales</taxon>
        <taxon>Ceratobasidiaceae</taxon>
        <taxon>Rhizoctonia</taxon>
        <taxon>Rhizoctonia solani AG-1</taxon>
    </lineage>
</organism>
<dbReference type="AlphaFoldDB" id="L8WGU4"/>
<proteinExistence type="predicted"/>
<reference evidence="1 2" key="1">
    <citation type="journal article" date="2013" name="Nat. Commun.">
        <title>The evolution and pathogenic mechanisms of the rice sheath blight pathogen.</title>
        <authorList>
            <person name="Zheng A."/>
            <person name="Lin R."/>
            <person name="Xu L."/>
            <person name="Qin P."/>
            <person name="Tang C."/>
            <person name="Ai P."/>
            <person name="Zhang D."/>
            <person name="Liu Y."/>
            <person name="Sun Z."/>
            <person name="Feng H."/>
            <person name="Wang Y."/>
            <person name="Chen Y."/>
            <person name="Liang X."/>
            <person name="Fu R."/>
            <person name="Li Q."/>
            <person name="Zhang J."/>
            <person name="Yu X."/>
            <person name="Xie Z."/>
            <person name="Ding L."/>
            <person name="Guan P."/>
            <person name="Tang J."/>
            <person name="Liang Y."/>
            <person name="Wang S."/>
            <person name="Deng Q."/>
            <person name="Li S."/>
            <person name="Zhu J."/>
            <person name="Wang L."/>
            <person name="Liu H."/>
            <person name="Li P."/>
        </authorList>
    </citation>
    <scope>NUCLEOTIDE SEQUENCE [LARGE SCALE GENOMIC DNA]</scope>
    <source>
        <strain evidence="2">AG-1 IA</strain>
    </source>
</reference>
<dbReference type="STRING" id="983506.L8WGU4"/>
<accession>L8WGU4</accession>
<evidence type="ECO:0000313" key="2">
    <source>
        <dbReference type="Proteomes" id="UP000011668"/>
    </source>
</evidence>
<keyword evidence="2" id="KW-1185">Reference proteome</keyword>
<comment type="caution">
    <text evidence="1">The sequence shown here is derived from an EMBL/GenBank/DDBJ whole genome shotgun (WGS) entry which is preliminary data.</text>
</comment>
<dbReference type="HOGENOM" id="CLU_2591420_0_0_1"/>
<dbReference type="EMBL" id="AFRT01005958">
    <property type="protein sequence ID" value="ELU35614.1"/>
    <property type="molecule type" value="Genomic_DNA"/>
</dbReference>
<gene>
    <name evidence="1" type="ORF">AG1IA_10356</name>
</gene>
<sequence>MVTLVNGVGSFIGQNGMEESRWYGAPHYHAEPLTNCTVQNITALFDFQNRGHKLMSQITCDIDSADPKTHRRYNDLHILI</sequence>
<dbReference type="Proteomes" id="UP000011668">
    <property type="component" value="Unassembled WGS sequence"/>
</dbReference>
<name>L8WGU4_THACA</name>
<evidence type="ECO:0000313" key="1">
    <source>
        <dbReference type="EMBL" id="ELU35614.1"/>
    </source>
</evidence>
<protein>
    <submittedName>
        <fullName evidence="1">Uncharacterized protein</fullName>
    </submittedName>
</protein>